<evidence type="ECO:0000313" key="3">
    <source>
        <dbReference type="Proteomes" id="UP001642409"/>
    </source>
</evidence>
<reference evidence="1" key="1">
    <citation type="submission" date="2023-06" db="EMBL/GenBank/DDBJ databases">
        <authorList>
            <person name="Kurt Z."/>
        </authorList>
    </citation>
    <scope>NUCLEOTIDE SEQUENCE</scope>
</reference>
<dbReference type="EMBL" id="CAXDID020000291">
    <property type="protein sequence ID" value="CAL6071624.1"/>
    <property type="molecule type" value="Genomic_DNA"/>
</dbReference>
<protein>
    <submittedName>
        <fullName evidence="1">Uncharacterized protein</fullName>
    </submittedName>
</protein>
<sequence length="759" mass="88441">MYKNKLIKCDANGQPMDPNMNIEYDENGKPIGLNLAEKKKKKNINGRVDSELFYYINEEVSNSFKIFVEILTVELKEHQNIKHQNIKLSTWSQKRSENEIQKAIQQSFRNQKIQVSKLPGLNFPVDPLRNCIESFNNQRGKNIHNLFSLEVEKDESELKFGFEPHRNDQLQLNEIDLVNPLQGLNQQLLAFSQKYNNSNNNSNNQANNSYQFSNAVNQSNSNPKSLKNNENSLNKQIDKQNKQNEQNKQGQEYNININTTESSNRNEFQQCQKCSVFRSDQTVQDIPYLDFGDFGRRPYVFYELESNLNVQFDEQIDALTPNLVLNNLSFLEFTRIEQKIDFCTTVVLDISANSIQKEQNQIVPELEPEAPKVETNLAELTLKSFQIESECKEPATKFELKNEQTSIDAKLNLTINEFKTLSLSNIQFAHANVSEFKTQKAVGSIIVPIKINVEQFVFEKSNQSLQFEPESTQKQIRIDLKAETSANPVISTLQFNDFKKQIQNKEHSKTCQSNHFTDVDKQYIQNQYDMDALNKCLIAELQQLNTSLAQVRGKTTMYKVVTYDTIMHQLVDQKVFDEFDVRDKSLPVFALIFNIQHESDIYLQAADMLIENQKAYMNPNITQIMQFQAAERSFQKIIQQATYEELVLQLLYEFSPQRQQFELKLLDLEMIKTCFENHVNEMLEISVGRQNELIQAFNILQDEGTAAALDKCEQIRLWMEDEERIQNEVVGITEYLKLFAYYDEFMERPEYDLRVEQVQ</sequence>
<keyword evidence="3" id="KW-1185">Reference proteome</keyword>
<dbReference type="EMBL" id="CATOUU010001139">
    <property type="protein sequence ID" value="CAI9974163.1"/>
    <property type="molecule type" value="Genomic_DNA"/>
</dbReference>
<dbReference type="Proteomes" id="UP001642409">
    <property type="component" value="Unassembled WGS sequence"/>
</dbReference>
<accession>A0AA86RII5</accession>
<organism evidence="1">
    <name type="scientific">Hexamita inflata</name>
    <dbReference type="NCBI Taxonomy" id="28002"/>
    <lineage>
        <taxon>Eukaryota</taxon>
        <taxon>Metamonada</taxon>
        <taxon>Diplomonadida</taxon>
        <taxon>Hexamitidae</taxon>
        <taxon>Hexamitinae</taxon>
        <taxon>Hexamita</taxon>
    </lineage>
</organism>
<proteinExistence type="predicted"/>
<comment type="caution">
    <text evidence="1">The sequence shown here is derived from an EMBL/GenBank/DDBJ whole genome shotgun (WGS) entry which is preliminary data.</text>
</comment>
<reference evidence="2 3" key="2">
    <citation type="submission" date="2024-07" db="EMBL/GenBank/DDBJ databases">
        <authorList>
            <person name="Akdeniz Z."/>
        </authorList>
    </citation>
    <scope>NUCLEOTIDE SEQUENCE [LARGE SCALE GENOMIC DNA]</scope>
</reference>
<gene>
    <name evidence="2" type="ORF">HINF_LOCUS55234</name>
    <name evidence="1" type="ORF">HINF_LOCUS61808</name>
</gene>
<evidence type="ECO:0000313" key="1">
    <source>
        <dbReference type="EMBL" id="CAI9974163.1"/>
    </source>
</evidence>
<evidence type="ECO:0000313" key="2">
    <source>
        <dbReference type="EMBL" id="CAL6071624.1"/>
    </source>
</evidence>
<name>A0AA86RII5_9EUKA</name>
<dbReference type="AlphaFoldDB" id="A0AA86RII5"/>